<evidence type="ECO:0000313" key="1">
    <source>
        <dbReference type="EMBL" id="PSL39022.1"/>
    </source>
</evidence>
<dbReference type="OrthoDB" id="4947318at2"/>
<accession>A0A2P8GYK1</accession>
<dbReference type="Proteomes" id="UP000241203">
    <property type="component" value="Unassembled WGS sequence"/>
</dbReference>
<protein>
    <submittedName>
        <fullName evidence="1">Uncharacterized protein</fullName>
    </submittedName>
</protein>
<dbReference type="EMBL" id="RZGY01000001">
    <property type="protein sequence ID" value="RUQ86527.1"/>
    <property type="molecule type" value="Genomic_DNA"/>
</dbReference>
<evidence type="ECO:0000313" key="4">
    <source>
        <dbReference type="Proteomes" id="UP000268291"/>
    </source>
</evidence>
<proteinExistence type="predicted"/>
<gene>
    <name evidence="1" type="ORF">CLV49_2653</name>
    <name evidence="2" type="ORF">ELQ93_05960</name>
</gene>
<dbReference type="Proteomes" id="UP000268291">
    <property type="component" value="Unassembled WGS sequence"/>
</dbReference>
<keyword evidence="4" id="KW-1185">Reference proteome</keyword>
<dbReference type="InterPro" id="IPR049457">
    <property type="entry name" value="Emfourin"/>
</dbReference>
<sequence>MRVEVTRSGGFAGISRGWQADVDEQPDKDDWLILIDDLPWDDVPAQPSEPDRYTWIIRIAPQSPEAGTQHEAELPERALTGGWRELVDRVQECGTPVHRGR</sequence>
<dbReference type="Pfam" id="PF20242">
    <property type="entry name" value="Emfourin"/>
    <property type="match status" value="1"/>
</dbReference>
<reference evidence="2 4" key="2">
    <citation type="submission" date="2018-12" db="EMBL/GenBank/DDBJ databases">
        <authorList>
            <person name="hu s."/>
            <person name="Xu Y."/>
            <person name="Xu B."/>
            <person name="Li F."/>
        </authorList>
    </citation>
    <scope>NUCLEOTIDE SEQUENCE [LARGE SCALE GENOMIC DNA]</scope>
    <source>
        <strain evidence="2 4">KSW2-17</strain>
    </source>
</reference>
<dbReference type="EMBL" id="PYAU01000001">
    <property type="protein sequence ID" value="PSL39022.1"/>
    <property type="molecule type" value="Genomic_DNA"/>
</dbReference>
<comment type="caution">
    <text evidence="1">The sequence shown here is derived from an EMBL/GenBank/DDBJ whole genome shotgun (WGS) entry which is preliminary data.</text>
</comment>
<organism evidence="1 3">
    <name type="scientific">Labedella gwakjiensis</name>
    <dbReference type="NCBI Taxonomy" id="390269"/>
    <lineage>
        <taxon>Bacteria</taxon>
        <taxon>Bacillati</taxon>
        <taxon>Actinomycetota</taxon>
        <taxon>Actinomycetes</taxon>
        <taxon>Micrococcales</taxon>
        <taxon>Microbacteriaceae</taxon>
        <taxon>Labedella</taxon>
    </lineage>
</organism>
<evidence type="ECO:0000313" key="3">
    <source>
        <dbReference type="Proteomes" id="UP000241203"/>
    </source>
</evidence>
<dbReference type="AlphaFoldDB" id="A0A2P8GYK1"/>
<dbReference type="RefSeq" id="WP_106563946.1">
    <property type="nucleotide sequence ID" value="NZ_PYAU01000001.1"/>
</dbReference>
<name>A0A2P8GYK1_9MICO</name>
<reference evidence="1 3" key="1">
    <citation type="submission" date="2018-03" db="EMBL/GenBank/DDBJ databases">
        <title>Genomic Encyclopedia of Archaeal and Bacterial Type Strains, Phase II (KMG-II): from individual species to whole genera.</title>
        <authorList>
            <person name="Goeker M."/>
        </authorList>
    </citation>
    <scope>NUCLEOTIDE SEQUENCE [LARGE SCALE GENOMIC DNA]</scope>
    <source>
        <strain evidence="1 3">DSM 21548</strain>
    </source>
</reference>
<evidence type="ECO:0000313" key="2">
    <source>
        <dbReference type="EMBL" id="RUQ86527.1"/>
    </source>
</evidence>